<feature type="compositionally biased region" description="Basic residues" evidence="4">
    <location>
        <begin position="148"/>
        <end position="166"/>
    </location>
</feature>
<dbReference type="SMART" id="SM00347">
    <property type="entry name" value="HTH_MARR"/>
    <property type="match status" value="1"/>
</dbReference>
<feature type="compositionally biased region" description="Basic residues" evidence="4">
    <location>
        <begin position="180"/>
        <end position="205"/>
    </location>
</feature>
<sequence>MTAVEQRLGHKVKSLEQELSGAKDAVLRPMGVTVPQYTALLVINDEPGISGAELARRCLVTPQTMTTVLGNLTLKGYIERRSVPGQGRAMETTITAAGKRILAKADKEVLAVEKTLAGTMAVKDQATFAKLLDQARAPFTKEEAAPKPVKRATRTTAKKAAKKAPAKKTAAAKAAPAKKAAAKKTVKKAAAKKTAAKKTAKKTAR</sequence>
<keyword evidence="7" id="KW-1185">Reference proteome</keyword>
<keyword evidence="1" id="KW-0805">Transcription regulation</keyword>
<protein>
    <recommendedName>
        <fullName evidence="5">HTH marR-type domain-containing protein</fullName>
    </recommendedName>
</protein>
<dbReference type="PANTHER" id="PTHR42756:SF1">
    <property type="entry name" value="TRANSCRIPTIONAL REPRESSOR OF EMRAB OPERON"/>
    <property type="match status" value="1"/>
</dbReference>
<dbReference type="EMBL" id="BAAAQM010000021">
    <property type="protein sequence ID" value="GAA1975809.1"/>
    <property type="molecule type" value="Genomic_DNA"/>
</dbReference>
<dbReference type="RefSeq" id="WP_344658577.1">
    <property type="nucleotide sequence ID" value="NZ_BAAAQM010000021.1"/>
</dbReference>
<dbReference type="Proteomes" id="UP001499854">
    <property type="component" value="Unassembled WGS sequence"/>
</dbReference>
<dbReference type="Gene3D" id="1.10.10.10">
    <property type="entry name" value="Winged helix-like DNA-binding domain superfamily/Winged helix DNA-binding domain"/>
    <property type="match status" value="1"/>
</dbReference>
<organism evidence="6 7">
    <name type="scientific">Catenulispora subtropica</name>
    <dbReference type="NCBI Taxonomy" id="450798"/>
    <lineage>
        <taxon>Bacteria</taxon>
        <taxon>Bacillati</taxon>
        <taxon>Actinomycetota</taxon>
        <taxon>Actinomycetes</taxon>
        <taxon>Catenulisporales</taxon>
        <taxon>Catenulisporaceae</taxon>
        <taxon>Catenulispora</taxon>
    </lineage>
</organism>
<keyword evidence="2" id="KW-0238">DNA-binding</keyword>
<dbReference type="PROSITE" id="PS50995">
    <property type="entry name" value="HTH_MARR_2"/>
    <property type="match status" value="1"/>
</dbReference>
<dbReference type="InterPro" id="IPR036388">
    <property type="entry name" value="WH-like_DNA-bd_sf"/>
</dbReference>
<evidence type="ECO:0000313" key="6">
    <source>
        <dbReference type="EMBL" id="GAA1975809.1"/>
    </source>
</evidence>
<name>A0ABN2RW07_9ACTN</name>
<dbReference type="Pfam" id="PF12802">
    <property type="entry name" value="MarR_2"/>
    <property type="match status" value="1"/>
</dbReference>
<comment type="caution">
    <text evidence="6">The sequence shown here is derived from an EMBL/GenBank/DDBJ whole genome shotgun (WGS) entry which is preliminary data.</text>
</comment>
<feature type="domain" description="HTH marR-type" evidence="5">
    <location>
        <begin position="1"/>
        <end position="137"/>
    </location>
</feature>
<evidence type="ECO:0000256" key="4">
    <source>
        <dbReference type="SAM" id="MobiDB-lite"/>
    </source>
</evidence>
<reference evidence="6 7" key="1">
    <citation type="journal article" date="2019" name="Int. J. Syst. Evol. Microbiol.">
        <title>The Global Catalogue of Microorganisms (GCM) 10K type strain sequencing project: providing services to taxonomists for standard genome sequencing and annotation.</title>
        <authorList>
            <consortium name="The Broad Institute Genomics Platform"/>
            <consortium name="The Broad Institute Genome Sequencing Center for Infectious Disease"/>
            <person name="Wu L."/>
            <person name="Ma J."/>
        </authorList>
    </citation>
    <scope>NUCLEOTIDE SEQUENCE [LARGE SCALE GENOMIC DNA]</scope>
    <source>
        <strain evidence="6 7">JCM 16013</strain>
    </source>
</reference>
<feature type="region of interest" description="Disordered" evidence="4">
    <location>
        <begin position="139"/>
        <end position="205"/>
    </location>
</feature>
<feature type="compositionally biased region" description="Low complexity" evidence="4">
    <location>
        <begin position="167"/>
        <end position="179"/>
    </location>
</feature>
<dbReference type="PANTHER" id="PTHR42756">
    <property type="entry name" value="TRANSCRIPTIONAL REGULATOR, MARR"/>
    <property type="match status" value="1"/>
</dbReference>
<evidence type="ECO:0000256" key="2">
    <source>
        <dbReference type="ARBA" id="ARBA00023125"/>
    </source>
</evidence>
<evidence type="ECO:0000256" key="3">
    <source>
        <dbReference type="ARBA" id="ARBA00023163"/>
    </source>
</evidence>
<keyword evidence="3" id="KW-0804">Transcription</keyword>
<evidence type="ECO:0000259" key="5">
    <source>
        <dbReference type="PROSITE" id="PS50995"/>
    </source>
</evidence>
<dbReference type="InterPro" id="IPR000835">
    <property type="entry name" value="HTH_MarR-typ"/>
</dbReference>
<dbReference type="InterPro" id="IPR036390">
    <property type="entry name" value="WH_DNA-bd_sf"/>
</dbReference>
<evidence type="ECO:0000313" key="7">
    <source>
        <dbReference type="Proteomes" id="UP001499854"/>
    </source>
</evidence>
<evidence type="ECO:0000256" key="1">
    <source>
        <dbReference type="ARBA" id="ARBA00023015"/>
    </source>
</evidence>
<proteinExistence type="predicted"/>
<accession>A0ABN2RW07</accession>
<gene>
    <name evidence="6" type="ORF">GCM10009838_40040</name>
</gene>
<dbReference type="SUPFAM" id="SSF46785">
    <property type="entry name" value="Winged helix' DNA-binding domain"/>
    <property type="match status" value="1"/>
</dbReference>